<proteinExistence type="predicted"/>
<keyword evidence="2" id="KW-1185">Reference proteome</keyword>
<gene>
    <name evidence="1" type="ORF">FIBSPDRAFT_901577</name>
</gene>
<sequence>MADTTGNLRLQNLLGLIPQESASAPVTFNPNYYDSEASESDTFGTLPRNDNGTLLRNDGNEPGMPPQYQFEALFTKNSGQESTMEWHMRNLYCHYLCLRYACVMFRYHLLTSVPYYTILHDAYSPQRRRRTYAEICWERARRYVIDRYNIALEIFWVDLKGSQQIIDQNILFETIEGEEYRAHNAWIGLAYAQMEMEFQIPDVQNTAADMDPTVIEFFNGMIQYDHFAHSATHRYRAPRLQQLLQSSQESLTLARFDDDNLLSGQEMPLPSRALAASLSLGSDSDCVSHLCATALRWCKATEVVPMIPISCINYTTDLSNDNIKQSWKDMKEIEN</sequence>
<dbReference type="AlphaFoldDB" id="A0A165WZN0"/>
<evidence type="ECO:0000313" key="2">
    <source>
        <dbReference type="Proteomes" id="UP000076532"/>
    </source>
</evidence>
<organism evidence="1 2">
    <name type="scientific">Athelia psychrophila</name>
    <dbReference type="NCBI Taxonomy" id="1759441"/>
    <lineage>
        <taxon>Eukaryota</taxon>
        <taxon>Fungi</taxon>
        <taxon>Dikarya</taxon>
        <taxon>Basidiomycota</taxon>
        <taxon>Agaricomycotina</taxon>
        <taxon>Agaricomycetes</taxon>
        <taxon>Agaricomycetidae</taxon>
        <taxon>Atheliales</taxon>
        <taxon>Atheliaceae</taxon>
        <taxon>Athelia</taxon>
    </lineage>
</organism>
<reference evidence="1 2" key="1">
    <citation type="journal article" date="2016" name="Mol. Biol. Evol.">
        <title>Comparative Genomics of Early-Diverging Mushroom-Forming Fungi Provides Insights into the Origins of Lignocellulose Decay Capabilities.</title>
        <authorList>
            <person name="Nagy L.G."/>
            <person name="Riley R."/>
            <person name="Tritt A."/>
            <person name="Adam C."/>
            <person name="Daum C."/>
            <person name="Floudas D."/>
            <person name="Sun H."/>
            <person name="Yadav J.S."/>
            <person name="Pangilinan J."/>
            <person name="Larsson K.H."/>
            <person name="Matsuura K."/>
            <person name="Barry K."/>
            <person name="Labutti K."/>
            <person name="Kuo R."/>
            <person name="Ohm R.A."/>
            <person name="Bhattacharya S.S."/>
            <person name="Shirouzu T."/>
            <person name="Yoshinaga Y."/>
            <person name="Martin F.M."/>
            <person name="Grigoriev I.V."/>
            <person name="Hibbett D.S."/>
        </authorList>
    </citation>
    <scope>NUCLEOTIDE SEQUENCE [LARGE SCALE GENOMIC DNA]</scope>
    <source>
        <strain evidence="1 2">CBS 109695</strain>
    </source>
</reference>
<dbReference type="Proteomes" id="UP000076532">
    <property type="component" value="Unassembled WGS sequence"/>
</dbReference>
<accession>A0A165WZN0</accession>
<dbReference type="EMBL" id="KV417732">
    <property type="protein sequence ID" value="KZP08055.1"/>
    <property type="molecule type" value="Genomic_DNA"/>
</dbReference>
<protein>
    <submittedName>
        <fullName evidence="1">Uncharacterized protein</fullName>
    </submittedName>
</protein>
<evidence type="ECO:0000313" key="1">
    <source>
        <dbReference type="EMBL" id="KZP08055.1"/>
    </source>
</evidence>
<name>A0A165WZN0_9AGAM</name>